<dbReference type="InterPro" id="IPR023198">
    <property type="entry name" value="PGP-like_dom2"/>
</dbReference>
<evidence type="ECO:0000256" key="9">
    <source>
        <dbReference type="ARBA" id="ARBA00022842"/>
    </source>
</evidence>
<dbReference type="SFLD" id="SFLDS00003">
    <property type="entry name" value="Haloacid_Dehalogenase"/>
    <property type="match status" value="1"/>
</dbReference>
<evidence type="ECO:0000256" key="2">
    <source>
        <dbReference type="ARBA" id="ARBA00003949"/>
    </source>
</evidence>
<protein>
    <recommendedName>
        <fullName evidence="5">Cytidine deaminase</fullName>
        <ecNumber evidence="4">3.5.4.5</ecNumber>
    </recommendedName>
    <alternativeName>
        <fullName evidence="11">Cytidine aminohydrolase</fullName>
    </alternativeName>
</protein>
<dbReference type="SFLD" id="SFLDG01135">
    <property type="entry name" value="C1.5.6:_HAD__Beta-PGM__Phospha"/>
    <property type="match status" value="1"/>
</dbReference>
<name>A0A372MKQ5_9SPIR</name>
<comment type="catalytic activity">
    <reaction evidence="12">
        <text>2'-deoxycytidine + H2O + H(+) = 2'-deoxyuridine + NH4(+)</text>
        <dbReference type="Rhea" id="RHEA:13433"/>
        <dbReference type="ChEBI" id="CHEBI:15377"/>
        <dbReference type="ChEBI" id="CHEBI:15378"/>
        <dbReference type="ChEBI" id="CHEBI:15698"/>
        <dbReference type="ChEBI" id="CHEBI:16450"/>
        <dbReference type="ChEBI" id="CHEBI:28938"/>
        <dbReference type="EC" id="3.5.4.5"/>
    </reaction>
</comment>
<dbReference type="Gene3D" id="3.40.140.10">
    <property type="entry name" value="Cytidine Deaminase, domain 2"/>
    <property type="match status" value="1"/>
</dbReference>
<reference evidence="19" key="1">
    <citation type="submission" date="2018-08" db="EMBL/GenBank/DDBJ databases">
        <authorList>
            <person name="Grouzdev D.S."/>
            <person name="Krutkina M.S."/>
        </authorList>
    </citation>
    <scope>NUCLEOTIDE SEQUENCE [LARGE SCALE GENOMIC DNA]</scope>
    <source>
        <strain evidence="19">4-11</strain>
    </source>
</reference>
<dbReference type="Proteomes" id="UP000264002">
    <property type="component" value="Unassembled WGS sequence"/>
</dbReference>
<dbReference type="Pfam" id="PF00383">
    <property type="entry name" value="dCMP_cyt_deam_1"/>
    <property type="match status" value="1"/>
</dbReference>
<comment type="catalytic activity">
    <reaction evidence="13">
        <text>cytidine + H2O + H(+) = uridine + NH4(+)</text>
        <dbReference type="Rhea" id="RHEA:16069"/>
        <dbReference type="ChEBI" id="CHEBI:15377"/>
        <dbReference type="ChEBI" id="CHEBI:15378"/>
        <dbReference type="ChEBI" id="CHEBI:16704"/>
        <dbReference type="ChEBI" id="CHEBI:17562"/>
        <dbReference type="ChEBI" id="CHEBI:28938"/>
        <dbReference type="EC" id="3.5.4.5"/>
    </reaction>
</comment>
<feature type="binding site" evidence="16">
    <location>
        <position position="303"/>
    </location>
    <ligand>
        <name>Zn(2+)</name>
        <dbReference type="ChEBI" id="CHEBI:29105"/>
        <note>catalytic</note>
    </ligand>
</feature>
<dbReference type="SFLD" id="SFLDG01129">
    <property type="entry name" value="C1.5:_HAD__Beta-PGM__Phosphata"/>
    <property type="match status" value="1"/>
</dbReference>
<feature type="binding site" evidence="16">
    <location>
        <position position="337"/>
    </location>
    <ligand>
        <name>Zn(2+)</name>
        <dbReference type="ChEBI" id="CHEBI:29105"/>
        <note>catalytic</note>
    </ligand>
</feature>
<evidence type="ECO:0000256" key="10">
    <source>
        <dbReference type="ARBA" id="ARBA00023277"/>
    </source>
</evidence>
<dbReference type="InterPro" id="IPR016193">
    <property type="entry name" value="Cytidine_deaminase-like"/>
</dbReference>
<dbReference type="PANTHER" id="PTHR46193:SF18">
    <property type="entry name" value="HEXITOL PHOSPHATASE B"/>
    <property type="match status" value="1"/>
</dbReference>
<dbReference type="InterPro" id="IPR041492">
    <property type="entry name" value="HAD_2"/>
</dbReference>
<dbReference type="PROSITE" id="PS51747">
    <property type="entry name" value="CYT_DCMP_DEAMINASES_2"/>
    <property type="match status" value="1"/>
</dbReference>
<dbReference type="GO" id="GO:0008270">
    <property type="term" value="F:zinc ion binding"/>
    <property type="evidence" value="ECO:0007669"/>
    <property type="project" value="InterPro"/>
</dbReference>
<evidence type="ECO:0000256" key="16">
    <source>
        <dbReference type="PIRSR" id="PIRSR606262-3"/>
    </source>
</evidence>
<dbReference type="InterPro" id="IPR002125">
    <property type="entry name" value="CMP_dCMP_dom"/>
</dbReference>
<reference evidence="18 19" key="2">
    <citation type="submission" date="2018-09" db="EMBL/GenBank/DDBJ databases">
        <title>Genome of Sphaerochaeta halotolerans strain 4-11.</title>
        <authorList>
            <person name="Nazina T.N."/>
            <person name="Sokolova D.S."/>
        </authorList>
    </citation>
    <scope>NUCLEOTIDE SEQUENCE [LARGE SCALE GENOMIC DNA]</scope>
    <source>
        <strain evidence="18 19">4-11</strain>
    </source>
</reference>
<comment type="cofactor">
    <cofactor evidence="16">
        <name>Zn(2+)</name>
        <dbReference type="ChEBI" id="CHEBI:29105"/>
    </cofactor>
</comment>
<evidence type="ECO:0000256" key="15">
    <source>
        <dbReference type="PIRSR" id="PIRSR606262-2"/>
    </source>
</evidence>
<feature type="active site" description="Proton donor" evidence="14">
    <location>
        <position position="305"/>
    </location>
</feature>
<keyword evidence="9" id="KW-0460">Magnesium</keyword>
<organism evidence="18 19">
    <name type="scientific">Sphaerochaeta halotolerans</name>
    <dbReference type="NCBI Taxonomy" id="2293840"/>
    <lineage>
        <taxon>Bacteria</taxon>
        <taxon>Pseudomonadati</taxon>
        <taxon>Spirochaetota</taxon>
        <taxon>Spirochaetia</taxon>
        <taxon>Spirochaetales</taxon>
        <taxon>Sphaerochaetaceae</taxon>
        <taxon>Sphaerochaeta</taxon>
    </lineage>
</organism>
<dbReference type="SUPFAM" id="SSF56784">
    <property type="entry name" value="HAD-like"/>
    <property type="match status" value="1"/>
</dbReference>
<evidence type="ECO:0000256" key="12">
    <source>
        <dbReference type="ARBA" id="ARBA00049252"/>
    </source>
</evidence>
<dbReference type="EMBL" id="QUWK01000002">
    <property type="protein sequence ID" value="RFU95948.1"/>
    <property type="molecule type" value="Genomic_DNA"/>
</dbReference>
<keyword evidence="19" id="KW-1185">Reference proteome</keyword>
<dbReference type="PANTHER" id="PTHR46193">
    <property type="entry name" value="6-PHOSPHOGLUCONATE PHOSPHATASE"/>
    <property type="match status" value="1"/>
</dbReference>
<dbReference type="InterPro" id="IPR006262">
    <property type="entry name" value="Cyt_deam_tetra"/>
</dbReference>
<dbReference type="OrthoDB" id="9797743at2"/>
<dbReference type="InterPro" id="IPR016192">
    <property type="entry name" value="APOBEC/CMP_deaminase_Zn-bd"/>
</dbReference>
<feature type="binding site" evidence="16">
    <location>
        <position position="340"/>
    </location>
    <ligand>
        <name>Zn(2+)</name>
        <dbReference type="ChEBI" id="CHEBI:29105"/>
        <note>catalytic</note>
    </ligand>
</feature>
<evidence type="ECO:0000256" key="7">
    <source>
        <dbReference type="ARBA" id="ARBA00022801"/>
    </source>
</evidence>
<evidence type="ECO:0000256" key="13">
    <source>
        <dbReference type="ARBA" id="ARBA00049558"/>
    </source>
</evidence>
<proteinExistence type="inferred from homology"/>
<dbReference type="AlphaFoldDB" id="A0A372MKQ5"/>
<dbReference type="NCBIfam" id="TIGR01509">
    <property type="entry name" value="HAD-SF-IA-v3"/>
    <property type="match status" value="1"/>
</dbReference>
<dbReference type="Gene3D" id="1.10.150.240">
    <property type="entry name" value="Putative phosphatase, domain 2"/>
    <property type="match status" value="1"/>
</dbReference>
<keyword evidence="7 18" id="KW-0378">Hydrolase</keyword>
<evidence type="ECO:0000313" key="18">
    <source>
        <dbReference type="EMBL" id="RFU95948.1"/>
    </source>
</evidence>
<feature type="binding site" evidence="15">
    <location>
        <begin position="292"/>
        <end position="298"/>
    </location>
    <ligand>
        <name>substrate</name>
    </ligand>
</feature>
<dbReference type="InterPro" id="IPR023214">
    <property type="entry name" value="HAD_sf"/>
</dbReference>
<evidence type="ECO:0000256" key="6">
    <source>
        <dbReference type="ARBA" id="ARBA00022723"/>
    </source>
</evidence>
<dbReference type="GO" id="GO:0004126">
    <property type="term" value="F:cytidine deaminase activity"/>
    <property type="evidence" value="ECO:0007669"/>
    <property type="project" value="UniProtKB-EC"/>
</dbReference>
<evidence type="ECO:0000256" key="1">
    <source>
        <dbReference type="ARBA" id="ARBA00001946"/>
    </source>
</evidence>
<evidence type="ECO:0000256" key="11">
    <source>
        <dbReference type="ARBA" id="ARBA00032005"/>
    </source>
</evidence>
<evidence type="ECO:0000313" key="19">
    <source>
        <dbReference type="Proteomes" id="UP000264002"/>
    </source>
</evidence>
<evidence type="ECO:0000256" key="5">
    <source>
        <dbReference type="ARBA" id="ARBA00018266"/>
    </source>
</evidence>
<feature type="domain" description="CMP/dCMP-type deaminase" evidence="17">
    <location>
        <begin position="250"/>
        <end position="385"/>
    </location>
</feature>
<dbReference type="RefSeq" id="WP_117329348.1">
    <property type="nucleotide sequence ID" value="NZ_QUWK01000002.1"/>
</dbReference>
<dbReference type="NCBIfam" id="TIGR01354">
    <property type="entry name" value="cyt_deam_tetra"/>
    <property type="match status" value="1"/>
</dbReference>
<dbReference type="Gene3D" id="3.40.50.1000">
    <property type="entry name" value="HAD superfamily/HAD-like"/>
    <property type="match status" value="1"/>
</dbReference>
<evidence type="ECO:0000256" key="14">
    <source>
        <dbReference type="PIRSR" id="PIRSR606262-1"/>
    </source>
</evidence>
<evidence type="ECO:0000259" key="17">
    <source>
        <dbReference type="PROSITE" id="PS51747"/>
    </source>
</evidence>
<accession>A0A372MKQ5</accession>
<dbReference type="PROSITE" id="PS00903">
    <property type="entry name" value="CYT_DCMP_DEAMINASES_1"/>
    <property type="match status" value="1"/>
</dbReference>
<comment type="similarity">
    <text evidence="3">Belongs to the HAD-like hydrolase superfamily. CbbY/CbbZ/Gph/YieH family.</text>
</comment>
<dbReference type="InterPro" id="IPR051600">
    <property type="entry name" value="Beta-PGM-like"/>
</dbReference>
<comment type="function">
    <text evidence="2">This enzyme scavenges exogenous and endogenous cytidine and 2'-deoxycytidine for UMP synthesis.</text>
</comment>
<keyword evidence="6 16" id="KW-0479">Metal-binding</keyword>
<keyword evidence="8 16" id="KW-0862">Zinc</keyword>
<dbReference type="EC" id="3.5.4.5" evidence="4"/>
<dbReference type="InterPro" id="IPR036412">
    <property type="entry name" value="HAD-like_sf"/>
</dbReference>
<keyword evidence="10" id="KW-0119">Carbohydrate metabolism</keyword>
<evidence type="ECO:0000256" key="3">
    <source>
        <dbReference type="ARBA" id="ARBA00006171"/>
    </source>
</evidence>
<dbReference type="NCBIfam" id="NF004064">
    <property type="entry name" value="PRK05578.1"/>
    <property type="match status" value="1"/>
</dbReference>
<dbReference type="Pfam" id="PF13419">
    <property type="entry name" value="HAD_2"/>
    <property type="match status" value="1"/>
</dbReference>
<dbReference type="SUPFAM" id="SSF53927">
    <property type="entry name" value="Cytidine deaminase-like"/>
    <property type="match status" value="1"/>
</dbReference>
<comment type="caution">
    <text evidence="18">The sequence shown here is derived from an EMBL/GenBank/DDBJ whole genome shotgun (WGS) entry which is preliminary data.</text>
</comment>
<comment type="cofactor">
    <cofactor evidence="1">
        <name>Mg(2+)</name>
        <dbReference type="ChEBI" id="CHEBI:18420"/>
    </cofactor>
</comment>
<gene>
    <name evidence="18" type="primary">cdd</name>
    <name evidence="18" type="ORF">DYP60_02795</name>
</gene>
<sequence length="389" mass="42199">MIEGILFDMDGVLIDSEPVILHAAMEYLERIGITVKPEDFTPFIGAGDRRFLCGVAEKYGVALDFEEAKEAFFSLYAEYALDRGPLEGVHRFIANARKAGLKLALATSADRTKAEINLRAIGLKASDFDYMVTGESIKRNKPNPDIYQLASLSMGLPPQECLVIEDAINGIRAGKQAGCSVCAVTTTFSLPELVEAGADYVLSSLDAFEDFQSREELEMILSSSKGNDERVVYGANKILEASSPLMGEKALLEFAIKQAYEARKNAYTPYSKYKVGASVVSAATNRVYSGCNVENSSYGATICAERNAILNAIANEGTVGISLLVVVSEDAPPAPPCAQCLQVLAEFSRSNTAVHLVDVAFAEGRDGSHIVYRFEDLLPHPFIFPTMRS</sequence>
<evidence type="ECO:0000256" key="4">
    <source>
        <dbReference type="ARBA" id="ARBA00012783"/>
    </source>
</evidence>
<dbReference type="InterPro" id="IPR006439">
    <property type="entry name" value="HAD-SF_hydro_IA"/>
</dbReference>
<evidence type="ECO:0000256" key="8">
    <source>
        <dbReference type="ARBA" id="ARBA00022833"/>
    </source>
</evidence>
<dbReference type="CDD" id="cd01283">
    <property type="entry name" value="cytidine_deaminase"/>
    <property type="match status" value="1"/>
</dbReference>